<sequence>MARRVADPGAAGLLGPGDPAPVEVLHAGGASPWLLIADHAGQAVPASLSMLGLPRRELDRHIGWDIGIAGVTARLAERLDACAILQAYSRLVIDCNRPLDAPGSIVERSDGTDVPGNAGIDTGARQRRIDGIFRPYHARIEAELEERAAASRPTLLVAMHSFTPEMGGQRRPWHAGVLYQRDARLAHALLELLRAEGDLVVGDNQPYSVSDATDYAIPVHAERRGLPHVELEIRQDLIADARGQQAWAERLARLFARLQSRFAPA</sequence>
<protein>
    <submittedName>
        <fullName evidence="1">N-formylglutamate amidohydrolase</fullName>
    </submittedName>
</protein>
<evidence type="ECO:0000313" key="2">
    <source>
        <dbReference type="Proteomes" id="UP001160550"/>
    </source>
</evidence>
<organism evidence="1 2">
    <name type="scientific">Luteimonas composti</name>
    <dbReference type="NCBI Taxonomy" id="398257"/>
    <lineage>
        <taxon>Bacteria</taxon>
        <taxon>Pseudomonadati</taxon>
        <taxon>Pseudomonadota</taxon>
        <taxon>Gammaproteobacteria</taxon>
        <taxon>Lysobacterales</taxon>
        <taxon>Lysobacteraceae</taxon>
        <taxon>Luteimonas</taxon>
    </lineage>
</organism>
<dbReference type="PIRSF" id="PIRSF029730">
    <property type="entry name" value="UCP029730"/>
    <property type="match status" value="1"/>
</dbReference>
<dbReference type="InterPro" id="IPR011227">
    <property type="entry name" value="UCP029730"/>
</dbReference>
<dbReference type="Gene3D" id="3.40.630.40">
    <property type="entry name" value="Zn-dependent exopeptidases"/>
    <property type="match status" value="1"/>
</dbReference>
<accession>A0ABT6MSP6</accession>
<reference evidence="1" key="2">
    <citation type="submission" date="2023-04" db="EMBL/GenBank/DDBJ databases">
        <authorList>
            <person name="Sun J.-Q."/>
        </authorList>
    </citation>
    <scope>NUCLEOTIDE SEQUENCE</scope>
    <source>
        <strain evidence="1">CC-YY355</strain>
    </source>
</reference>
<proteinExistence type="predicted"/>
<dbReference type="EMBL" id="JARYGX010000021">
    <property type="protein sequence ID" value="MDH7453667.1"/>
    <property type="molecule type" value="Genomic_DNA"/>
</dbReference>
<dbReference type="SUPFAM" id="SSF53187">
    <property type="entry name" value="Zn-dependent exopeptidases"/>
    <property type="match status" value="1"/>
</dbReference>
<name>A0ABT6MSP6_9GAMM</name>
<dbReference type="RefSeq" id="WP_280942920.1">
    <property type="nucleotide sequence ID" value="NZ_JARYGX010000021.1"/>
</dbReference>
<gene>
    <name evidence="1" type="ORF">QF205_11385</name>
</gene>
<dbReference type="InterPro" id="IPR007709">
    <property type="entry name" value="N-FG_amidohydro"/>
</dbReference>
<evidence type="ECO:0000313" key="1">
    <source>
        <dbReference type="EMBL" id="MDH7453667.1"/>
    </source>
</evidence>
<dbReference type="Proteomes" id="UP001160550">
    <property type="component" value="Unassembled WGS sequence"/>
</dbReference>
<comment type="caution">
    <text evidence="1">The sequence shown here is derived from an EMBL/GenBank/DDBJ whole genome shotgun (WGS) entry which is preliminary data.</text>
</comment>
<reference evidence="1" key="1">
    <citation type="journal article" date="2007" name="Int. J. Syst. Evol. Microbiol.">
        <title>Luteimonas composti sp. nov., a moderately thermophilic bacterium isolated from food waste.</title>
        <authorList>
            <person name="Young C.C."/>
            <person name="Kampfer P."/>
            <person name="Chen W.M."/>
            <person name="Yen W.S."/>
            <person name="Arun A.B."/>
            <person name="Lai W.A."/>
            <person name="Shen F.T."/>
            <person name="Rekha P.D."/>
            <person name="Lin K.Y."/>
            <person name="Chou J.H."/>
        </authorList>
    </citation>
    <scope>NUCLEOTIDE SEQUENCE</scope>
    <source>
        <strain evidence="1">CC-YY355</strain>
    </source>
</reference>
<dbReference type="Pfam" id="PF05013">
    <property type="entry name" value="FGase"/>
    <property type="match status" value="1"/>
</dbReference>
<keyword evidence="2" id="KW-1185">Reference proteome</keyword>